<name>A0A1Y2K676_9PROT</name>
<feature type="domain" description="SPOR" evidence="2">
    <location>
        <begin position="116"/>
        <end position="193"/>
    </location>
</feature>
<feature type="compositionally biased region" description="Low complexity" evidence="1">
    <location>
        <begin position="62"/>
        <end position="74"/>
    </location>
</feature>
<dbReference type="SUPFAM" id="SSF110997">
    <property type="entry name" value="Sporulation related repeat"/>
    <property type="match status" value="1"/>
</dbReference>
<protein>
    <submittedName>
        <fullName evidence="3">Putative sporulation domain-containing protein</fullName>
    </submittedName>
</protein>
<evidence type="ECO:0000313" key="4">
    <source>
        <dbReference type="Proteomes" id="UP000194003"/>
    </source>
</evidence>
<dbReference type="InterPro" id="IPR036680">
    <property type="entry name" value="SPOR-like_sf"/>
</dbReference>
<dbReference type="EMBL" id="LVJN01000018">
    <property type="protein sequence ID" value="OSM04858.1"/>
    <property type="molecule type" value="Genomic_DNA"/>
</dbReference>
<gene>
    <name evidence="3" type="ORF">MAIT1_02955</name>
</gene>
<sequence>MINRLLPWAVAILLGVGNAWVVWDGLQSMPDEETEVWTGEPRENKVMLLPERVLAVLEPKQEAPAQEVAPAPKQMAEPVATPEDQPQPAVVEGPDPEEPILRPKAAQEPVIKSAPPPATQGLIVQAGSYALKFGADRLVKRLQEAGLEPFVAATTEMVRVNEVQAGPFDGLAPAKEAEIKLRAGGLPGHVEETHEGFILTITQSPFLGQAIQVMEQAEGLSVRPVRLVKKQNPAIMHKVLLGPVADRKAADDLSARLTDLGVATPVIKRWDGDNGEISQPWKKKE</sequence>
<dbReference type="Proteomes" id="UP000194003">
    <property type="component" value="Unassembled WGS sequence"/>
</dbReference>
<dbReference type="PROSITE" id="PS51724">
    <property type="entry name" value="SPOR"/>
    <property type="match status" value="1"/>
</dbReference>
<evidence type="ECO:0000256" key="1">
    <source>
        <dbReference type="SAM" id="MobiDB-lite"/>
    </source>
</evidence>
<dbReference type="AlphaFoldDB" id="A0A1Y2K676"/>
<proteinExistence type="predicted"/>
<dbReference type="Pfam" id="PF05036">
    <property type="entry name" value="SPOR"/>
    <property type="match status" value="1"/>
</dbReference>
<reference evidence="3 4" key="1">
    <citation type="journal article" date="2016" name="BMC Genomics">
        <title>Combined genomic and structural analyses of a cultured magnetotactic bacterium reveals its niche adaptation to a dynamic environment.</title>
        <authorList>
            <person name="Araujo A.C."/>
            <person name="Morillo V."/>
            <person name="Cypriano J."/>
            <person name="Teixeira L.C."/>
            <person name="Leao P."/>
            <person name="Lyra S."/>
            <person name="Almeida L.G."/>
            <person name="Bazylinski D.A."/>
            <person name="Vasconcellos A.T."/>
            <person name="Abreu F."/>
            <person name="Lins U."/>
        </authorList>
    </citation>
    <scope>NUCLEOTIDE SEQUENCE [LARGE SCALE GENOMIC DNA]</scope>
    <source>
        <strain evidence="3 4">IT-1</strain>
    </source>
</reference>
<keyword evidence="4" id="KW-1185">Reference proteome</keyword>
<accession>A0A1Y2K676</accession>
<feature type="region of interest" description="Disordered" evidence="1">
    <location>
        <begin position="61"/>
        <end position="94"/>
    </location>
</feature>
<evidence type="ECO:0000313" key="3">
    <source>
        <dbReference type="EMBL" id="OSM04858.1"/>
    </source>
</evidence>
<dbReference type="Gene3D" id="3.30.70.1070">
    <property type="entry name" value="Sporulation related repeat"/>
    <property type="match status" value="1"/>
</dbReference>
<dbReference type="InterPro" id="IPR007730">
    <property type="entry name" value="SPOR-like_dom"/>
</dbReference>
<dbReference type="GO" id="GO:0042834">
    <property type="term" value="F:peptidoglycan binding"/>
    <property type="evidence" value="ECO:0007669"/>
    <property type="project" value="InterPro"/>
</dbReference>
<evidence type="ECO:0000259" key="2">
    <source>
        <dbReference type="PROSITE" id="PS51724"/>
    </source>
</evidence>
<comment type="caution">
    <text evidence="3">The sequence shown here is derived from an EMBL/GenBank/DDBJ whole genome shotgun (WGS) entry which is preliminary data.</text>
</comment>
<organism evidence="3 4">
    <name type="scientific">Magnetofaba australis IT-1</name>
    <dbReference type="NCBI Taxonomy" id="1434232"/>
    <lineage>
        <taxon>Bacteria</taxon>
        <taxon>Pseudomonadati</taxon>
        <taxon>Pseudomonadota</taxon>
        <taxon>Magnetococcia</taxon>
        <taxon>Magnetococcales</taxon>
        <taxon>Magnetococcaceae</taxon>
        <taxon>Magnetofaba</taxon>
    </lineage>
</organism>
<dbReference type="STRING" id="1434232.MAIT1_02955"/>